<sequence length="53" mass="5994">MDELQQFHSIIAALLSTNNNEREAAEKQYNDVEAPRKTILLHRLGIDSSVALE</sequence>
<organism evidence="1 2">
    <name type="scientific">Panagrolaimus sp. ES5</name>
    <dbReference type="NCBI Taxonomy" id="591445"/>
    <lineage>
        <taxon>Eukaryota</taxon>
        <taxon>Metazoa</taxon>
        <taxon>Ecdysozoa</taxon>
        <taxon>Nematoda</taxon>
        <taxon>Chromadorea</taxon>
        <taxon>Rhabditida</taxon>
        <taxon>Tylenchina</taxon>
        <taxon>Panagrolaimomorpha</taxon>
        <taxon>Panagrolaimoidea</taxon>
        <taxon>Panagrolaimidae</taxon>
        <taxon>Panagrolaimus</taxon>
    </lineage>
</organism>
<dbReference type="WBParaSite" id="ES5_v2.g16565.t1">
    <property type="protein sequence ID" value="ES5_v2.g16565.t1"/>
    <property type="gene ID" value="ES5_v2.g16565"/>
</dbReference>
<reference evidence="2" key="1">
    <citation type="submission" date="2022-11" db="UniProtKB">
        <authorList>
            <consortium name="WormBaseParasite"/>
        </authorList>
    </citation>
    <scope>IDENTIFICATION</scope>
</reference>
<dbReference type="Proteomes" id="UP000887579">
    <property type="component" value="Unplaced"/>
</dbReference>
<proteinExistence type="predicted"/>
<accession>A0AC34FH07</accession>
<protein>
    <submittedName>
        <fullName evidence="2">Uncharacterized protein</fullName>
    </submittedName>
</protein>
<name>A0AC34FH07_9BILA</name>
<evidence type="ECO:0000313" key="2">
    <source>
        <dbReference type="WBParaSite" id="ES5_v2.g16565.t1"/>
    </source>
</evidence>
<evidence type="ECO:0000313" key="1">
    <source>
        <dbReference type="Proteomes" id="UP000887579"/>
    </source>
</evidence>